<feature type="transmembrane region" description="Helical" evidence="1">
    <location>
        <begin position="12"/>
        <end position="33"/>
    </location>
</feature>
<dbReference type="PANTHER" id="PTHR30336">
    <property type="entry name" value="INNER MEMBRANE PROTEIN, PROBABLE PERMEASE"/>
    <property type="match status" value="1"/>
</dbReference>
<evidence type="ECO:0000256" key="1">
    <source>
        <dbReference type="SAM" id="Phobius"/>
    </source>
</evidence>
<keyword evidence="1" id="KW-1133">Transmembrane helix</keyword>
<keyword evidence="1" id="KW-0812">Transmembrane</keyword>
<dbReference type="RefSeq" id="WP_197317467.1">
    <property type="nucleotide sequence ID" value="NZ_JADZSC010000002.1"/>
</dbReference>
<dbReference type="InterPro" id="IPR051599">
    <property type="entry name" value="Cell_Envelope_Assoc"/>
</dbReference>
<dbReference type="InterPro" id="IPR014729">
    <property type="entry name" value="Rossmann-like_a/b/a_fold"/>
</dbReference>
<organism evidence="3 4">
    <name type="scientific">Halobacillus yeomjeoni</name>
    <dbReference type="NCBI Taxonomy" id="311194"/>
    <lineage>
        <taxon>Bacteria</taxon>
        <taxon>Bacillati</taxon>
        <taxon>Bacillota</taxon>
        <taxon>Bacilli</taxon>
        <taxon>Bacillales</taxon>
        <taxon>Bacillaceae</taxon>
        <taxon>Halobacillus</taxon>
    </lineage>
</organism>
<dbReference type="EMBL" id="JADZSC010000002">
    <property type="protein sequence ID" value="MBH0230862.1"/>
    <property type="molecule type" value="Genomic_DNA"/>
</dbReference>
<keyword evidence="1" id="KW-0472">Membrane</keyword>
<sequence>MNISIRQIKKYILLSLASILILFVFILMIPFILGADYLEVKSDAKPSEAIILLSSSQERMEKAVELYEEGWGEKIILTNSKEQWTSVKKATELGVPEDDLISEPHASSTFENALFSKEIVERRNIKSAIVVTSDYHSRRTRMTFDDIFNHQIELSYSFASSFFTPGDGLSKKEEYTAFSEYVKLFGYWPRLLFV</sequence>
<accession>A0A931MVI5</accession>
<evidence type="ECO:0000313" key="4">
    <source>
        <dbReference type="Proteomes" id="UP000614490"/>
    </source>
</evidence>
<proteinExistence type="predicted"/>
<dbReference type="PANTHER" id="PTHR30336:SF20">
    <property type="entry name" value="DUF218 DOMAIN-CONTAINING PROTEIN"/>
    <property type="match status" value="1"/>
</dbReference>
<dbReference type="Gene3D" id="3.40.50.620">
    <property type="entry name" value="HUPs"/>
    <property type="match status" value="1"/>
</dbReference>
<evidence type="ECO:0000313" key="3">
    <source>
        <dbReference type="EMBL" id="MBH0230862.1"/>
    </source>
</evidence>
<dbReference type="GO" id="GO:0005886">
    <property type="term" value="C:plasma membrane"/>
    <property type="evidence" value="ECO:0007669"/>
    <property type="project" value="TreeGrafter"/>
</dbReference>
<dbReference type="Pfam" id="PF02698">
    <property type="entry name" value="DUF218"/>
    <property type="match status" value="1"/>
</dbReference>
<comment type="caution">
    <text evidence="3">The sequence shown here is derived from an EMBL/GenBank/DDBJ whole genome shotgun (WGS) entry which is preliminary data.</text>
</comment>
<evidence type="ECO:0000259" key="2">
    <source>
        <dbReference type="Pfam" id="PF02698"/>
    </source>
</evidence>
<dbReference type="Proteomes" id="UP000614490">
    <property type="component" value="Unassembled WGS sequence"/>
</dbReference>
<dbReference type="InterPro" id="IPR003848">
    <property type="entry name" value="DUF218"/>
</dbReference>
<dbReference type="CDD" id="cd06259">
    <property type="entry name" value="YdcF-like"/>
    <property type="match status" value="1"/>
</dbReference>
<reference evidence="3 4" key="1">
    <citation type="journal article" date="2005" name="Int. J. Syst. Evol. Microbiol.">
        <title>Halobacillus yeomjeoni sp. nov., isolated from a marine solar saltern in Korea.</title>
        <authorList>
            <person name="Yoon J.H."/>
            <person name="Kang S.J."/>
            <person name="Lee C.H."/>
            <person name="Oh H.W."/>
            <person name="Oh T.K."/>
        </authorList>
    </citation>
    <scope>NUCLEOTIDE SEQUENCE [LARGE SCALE GENOMIC DNA]</scope>
    <source>
        <strain evidence="3 4">KCTC 3957</strain>
    </source>
</reference>
<name>A0A931MVI5_9BACI</name>
<dbReference type="AlphaFoldDB" id="A0A931MVI5"/>
<protein>
    <submittedName>
        <fullName evidence="3">YdcF family protein</fullName>
    </submittedName>
</protein>
<feature type="domain" description="DUF218" evidence="2">
    <location>
        <begin position="49"/>
        <end position="182"/>
    </location>
</feature>
<gene>
    <name evidence="3" type="ORF">H0267_11600</name>
</gene>
<keyword evidence="4" id="KW-1185">Reference proteome</keyword>